<dbReference type="Pfam" id="PF00563">
    <property type="entry name" value="EAL"/>
    <property type="match status" value="1"/>
</dbReference>
<dbReference type="GO" id="GO:0003824">
    <property type="term" value="F:catalytic activity"/>
    <property type="evidence" value="ECO:0007669"/>
    <property type="project" value="UniProtKB-ARBA"/>
</dbReference>
<dbReference type="InterPro" id="IPR035919">
    <property type="entry name" value="EAL_sf"/>
</dbReference>
<dbReference type="PROSITE" id="PS50883">
    <property type="entry name" value="EAL"/>
    <property type="match status" value="1"/>
</dbReference>
<dbReference type="GO" id="GO:0006355">
    <property type="term" value="P:regulation of DNA-templated transcription"/>
    <property type="evidence" value="ECO:0007669"/>
    <property type="project" value="InterPro"/>
</dbReference>
<dbReference type="InterPro" id="IPR001633">
    <property type="entry name" value="EAL_dom"/>
</dbReference>
<dbReference type="Proteomes" id="UP000241421">
    <property type="component" value="Unassembled WGS sequence"/>
</dbReference>
<dbReference type="SUPFAM" id="SSF141868">
    <property type="entry name" value="EAL domain-like"/>
    <property type="match status" value="1"/>
</dbReference>
<dbReference type="PROSITE" id="PS50112">
    <property type="entry name" value="PAS"/>
    <property type="match status" value="2"/>
</dbReference>
<dbReference type="Gene3D" id="3.30.450.20">
    <property type="entry name" value="PAS domain"/>
    <property type="match status" value="2"/>
</dbReference>
<dbReference type="SMART" id="SM00267">
    <property type="entry name" value="GGDEF"/>
    <property type="match status" value="1"/>
</dbReference>
<dbReference type="InterPro" id="IPR000160">
    <property type="entry name" value="GGDEF_dom"/>
</dbReference>
<dbReference type="InterPro" id="IPR001610">
    <property type="entry name" value="PAC"/>
</dbReference>
<dbReference type="PROSITE" id="PS50887">
    <property type="entry name" value="GGDEF"/>
    <property type="match status" value="1"/>
</dbReference>
<evidence type="ECO:0000259" key="1">
    <source>
        <dbReference type="PROSITE" id="PS50112"/>
    </source>
</evidence>
<name>A0A2U2HFS6_9BURK</name>
<feature type="domain" description="PAS" evidence="1">
    <location>
        <begin position="268"/>
        <end position="330"/>
    </location>
</feature>
<comment type="caution">
    <text evidence="5">The sequence shown here is derived from an EMBL/GenBank/DDBJ whole genome shotgun (WGS) entry which is preliminary data.</text>
</comment>
<dbReference type="Gene3D" id="3.20.20.450">
    <property type="entry name" value="EAL domain"/>
    <property type="match status" value="1"/>
</dbReference>
<dbReference type="Pfam" id="PF13426">
    <property type="entry name" value="PAS_9"/>
    <property type="match status" value="1"/>
</dbReference>
<dbReference type="InterPro" id="IPR000700">
    <property type="entry name" value="PAS-assoc_C"/>
</dbReference>
<feature type="domain" description="PAS" evidence="1">
    <location>
        <begin position="145"/>
        <end position="209"/>
    </location>
</feature>
<evidence type="ECO:0000313" key="6">
    <source>
        <dbReference type="Proteomes" id="UP000241421"/>
    </source>
</evidence>
<evidence type="ECO:0000259" key="3">
    <source>
        <dbReference type="PROSITE" id="PS50883"/>
    </source>
</evidence>
<dbReference type="EMBL" id="PXWF02000284">
    <property type="protein sequence ID" value="PWF43160.1"/>
    <property type="molecule type" value="Genomic_DNA"/>
</dbReference>
<dbReference type="CDD" id="cd01948">
    <property type="entry name" value="EAL"/>
    <property type="match status" value="1"/>
</dbReference>
<dbReference type="InterPro" id="IPR043128">
    <property type="entry name" value="Rev_trsase/Diguanyl_cyclase"/>
</dbReference>
<reference evidence="5 6" key="1">
    <citation type="submission" date="2018-04" db="EMBL/GenBank/DDBJ databases">
        <title>Massilia violaceinigra sp. nov., a novel purple-pigmented bacterium isolated from Tianshan glacier, Xinjiang, China.</title>
        <authorList>
            <person name="Wang H."/>
        </authorList>
    </citation>
    <scope>NUCLEOTIDE SEQUENCE [LARGE SCALE GENOMIC DNA]</scope>
    <source>
        <strain evidence="5 6">B448-2</strain>
    </source>
</reference>
<dbReference type="SMART" id="SM00091">
    <property type="entry name" value="PAS"/>
    <property type="match status" value="2"/>
</dbReference>
<dbReference type="InterPro" id="IPR052155">
    <property type="entry name" value="Biofilm_reg_signaling"/>
</dbReference>
<dbReference type="InterPro" id="IPR035965">
    <property type="entry name" value="PAS-like_dom_sf"/>
</dbReference>
<dbReference type="InterPro" id="IPR000014">
    <property type="entry name" value="PAS"/>
</dbReference>
<dbReference type="SMART" id="SM00052">
    <property type="entry name" value="EAL"/>
    <property type="match status" value="1"/>
</dbReference>
<dbReference type="FunFam" id="3.30.70.270:FF:000001">
    <property type="entry name" value="Diguanylate cyclase domain protein"/>
    <property type="match status" value="1"/>
</dbReference>
<sequence>MNQERPDRAPAPALSSFDVLAEQVAVVDAAGTIVAVNAAWKVFACANGGDPASSSVGANYLDVCGHAGGADAPYAARAASLLRDVIEGRAEAAEMAYPCDAPHEKRWFRLKITRAHTPGPRHVVAMHERIVAPELAERQLHLQAHLLASVEQAVIATDLSGTIVFWNPHAERLYGWSAAEALGRNIIDITPAESTQAQAEQIMARLSRGESWTGEFEVRHRSGRTIPVRVTDSPLRNEREELIGVIGISTDITEQRKIEKALRLSDIVYQAIGEAIMVLDLDDRIVAINPAFTKMTSYGEAEIIGRSADVLKGADAAGLIGERSQLLERTGHWAGIVWTVPKGGERRQEWLRVDTIYDERGRAKLRICMFSHVTDQKRAKETIWQQANFDALTGLPNRSMFRDRLEHEIQKAGRAGRWLALMFIDLDQFKEVNDTLGHDIGDMLLKQAAERLAACVRGVDTVARIGGDEFTVILGELDDVAIADRVARDIVRTMSQPFPVAQNTLHVSASVGITLYPEDAREADVLIKNADQAMYAAKNHGRDQFHYFTQHMQNVAQMRMRMINDLRGALANEQFEMLYQPIVVLATGALHKAEALLRWRHPARGTVNPEEFIPLAEQTGMIGAIGEWAYRHATDQARIWRKDIDPQFQVSVNLSPLQLRTHATGGGAQGGRGPVGNPVQFSRDVAAILEITEGLLLESNSVVLDQLQLLRDAGVQLAIDDFGTGYSALSYLRNFHVDYLKIDQTFVMKLTEHSDDLTMCEAIIAMAHKLGIKVIAEGIESEEQRILLARAGCDFGQGYLFARPLSAEVMGAMLAVAASRAVQVDTGPTC</sequence>
<dbReference type="SUPFAM" id="SSF55073">
    <property type="entry name" value="Nucleotide cyclase"/>
    <property type="match status" value="1"/>
</dbReference>
<accession>A0A2U2HFS6</accession>
<gene>
    <name evidence="5" type="ORF">C7C56_021410</name>
</gene>
<evidence type="ECO:0000259" key="2">
    <source>
        <dbReference type="PROSITE" id="PS50113"/>
    </source>
</evidence>
<dbReference type="RefSeq" id="WP_106759382.1">
    <property type="nucleotide sequence ID" value="NZ_PXWF02000284.1"/>
</dbReference>
<feature type="domain" description="EAL" evidence="3">
    <location>
        <begin position="559"/>
        <end position="818"/>
    </location>
</feature>
<dbReference type="SMART" id="SM00086">
    <property type="entry name" value="PAC"/>
    <property type="match status" value="1"/>
</dbReference>
<dbReference type="Pfam" id="PF00989">
    <property type="entry name" value="PAS"/>
    <property type="match status" value="1"/>
</dbReference>
<evidence type="ECO:0000259" key="4">
    <source>
        <dbReference type="PROSITE" id="PS50887"/>
    </source>
</evidence>
<dbReference type="SUPFAM" id="SSF55785">
    <property type="entry name" value="PYP-like sensor domain (PAS domain)"/>
    <property type="match status" value="2"/>
</dbReference>
<dbReference type="InterPro" id="IPR013767">
    <property type="entry name" value="PAS_fold"/>
</dbReference>
<evidence type="ECO:0000313" key="5">
    <source>
        <dbReference type="EMBL" id="PWF43160.1"/>
    </source>
</evidence>
<feature type="domain" description="PAC" evidence="2">
    <location>
        <begin position="212"/>
        <end position="264"/>
    </location>
</feature>
<dbReference type="NCBIfam" id="TIGR00229">
    <property type="entry name" value="sensory_box"/>
    <property type="match status" value="2"/>
</dbReference>
<keyword evidence="6" id="KW-1185">Reference proteome</keyword>
<dbReference type="OrthoDB" id="9813903at2"/>
<dbReference type="PROSITE" id="PS50113">
    <property type="entry name" value="PAC"/>
    <property type="match status" value="1"/>
</dbReference>
<protein>
    <submittedName>
        <fullName evidence="5">GGDEF domain-containing protein</fullName>
    </submittedName>
</protein>
<dbReference type="PANTHER" id="PTHR44757:SF2">
    <property type="entry name" value="BIOFILM ARCHITECTURE MAINTENANCE PROTEIN MBAA"/>
    <property type="match status" value="1"/>
</dbReference>
<dbReference type="NCBIfam" id="TIGR00254">
    <property type="entry name" value="GGDEF"/>
    <property type="match status" value="1"/>
</dbReference>
<dbReference type="Gene3D" id="3.30.70.270">
    <property type="match status" value="1"/>
</dbReference>
<dbReference type="Pfam" id="PF00990">
    <property type="entry name" value="GGDEF"/>
    <property type="match status" value="1"/>
</dbReference>
<feature type="domain" description="GGDEF" evidence="4">
    <location>
        <begin position="417"/>
        <end position="550"/>
    </location>
</feature>
<dbReference type="CDD" id="cd01949">
    <property type="entry name" value="GGDEF"/>
    <property type="match status" value="1"/>
</dbReference>
<dbReference type="PANTHER" id="PTHR44757">
    <property type="entry name" value="DIGUANYLATE CYCLASE DGCP"/>
    <property type="match status" value="1"/>
</dbReference>
<dbReference type="AlphaFoldDB" id="A0A2U2HFS6"/>
<proteinExistence type="predicted"/>
<dbReference type="CDD" id="cd00130">
    <property type="entry name" value="PAS"/>
    <property type="match status" value="2"/>
</dbReference>
<dbReference type="InterPro" id="IPR029787">
    <property type="entry name" value="Nucleotide_cyclase"/>
</dbReference>
<organism evidence="5 6">
    <name type="scientific">Massilia glaciei</name>
    <dbReference type="NCBI Taxonomy" id="1524097"/>
    <lineage>
        <taxon>Bacteria</taxon>
        <taxon>Pseudomonadati</taxon>
        <taxon>Pseudomonadota</taxon>
        <taxon>Betaproteobacteria</taxon>
        <taxon>Burkholderiales</taxon>
        <taxon>Oxalobacteraceae</taxon>
        <taxon>Telluria group</taxon>
        <taxon>Massilia</taxon>
    </lineage>
</organism>